<accession>A0A1U6ZGJ4</accession>
<keyword evidence="1" id="KW-0934">Plastid</keyword>
<dbReference type="EMBL" id="KT716756">
    <property type="protein sequence ID" value="ALL97344.1"/>
    <property type="molecule type" value="Genomic_DNA"/>
</dbReference>
<sequence>MFIGQKVRVKYSKQKVANDIADKVGDLGIIRGIKFINSQCVTIIVEFDNHTRLWMFREELICLHE</sequence>
<geneLocation type="plastid" evidence="1"/>
<reference evidence="1" key="1">
    <citation type="submission" date="2015-09" db="EMBL/GenBank/DDBJ databases">
        <authorList>
            <person name="Jackson K.R."/>
            <person name="Lunt B.L."/>
            <person name="Fisher J.N.B."/>
            <person name="Gardner A.V."/>
            <person name="Bailey M.E."/>
            <person name="Deus L.M."/>
            <person name="Earl A.S."/>
            <person name="Gibby P.D."/>
            <person name="Hartmann K.A."/>
            <person name="Liu J.E."/>
            <person name="Manci A.M."/>
            <person name="Nielsen D.A."/>
            <person name="Solomon M.B."/>
            <person name="Breakwell D.P."/>
            <person name="Burnett S.H."/>
            <person name="Grose J.H."/>
        </authorList>
    </citation>
    <scope>NUCLEOTIDE SEQUENCE</scope>
</reference>
<protein>
    <submittedName>
        <fullName evidence="1">ORF68</fullName>
    </submittedName>
</protein>
<evidence type="ECO:0000313" key="1">
    <source>
        <dbReference type="EMBL" id="ALL97344.1"/>
    </source>
</evidence>
<name>A0A1U6ZGJ4_9RHOD</name>
<organism evidence="1">
    <name type="scientific">Pyropia endiviifolia</name>
    <dbReference type="NCBI Taxonomy" id="1699272"/>
    <lineage>
        <taxon>Eukaryota</taxon>
        <taxon>Rhodophyta</taxon>
        <taxon>Bangiophyceae</taxon>
        <taxon>Bangiales</taxon>
        <taxon>Bangiaceae</taxon>
        <taxon>Pyropia</taxon>
    </lineage>
</organism>
<gene>
    <name evidence="1" type="primary">orf68</name>
</gene>
<proteinExistence type="predicted"/>
<dbReference type="InterPro" id="IPR021291">
    <property type="entry name" value="Tsr0524-like"/>
</dbReference>
<dbReference type="AlphaFoldDB" id="A0A1U6ZGJ4"/>
<dbReference type="Pfam" id="PF11061">
    <property type="entry name" value="Tsr0524-like"/>
    <property type="match status" value="1"/>
</dbReference>